<feature type="compositionally biased region" description="Basic residues" evidence="1">
    <location>
        <begin position="14"/>
        <end position="23"/>
    </location>
</feature>
<name>A0A422N0N6_TRYRA</name>
<dbReference type="OMA" id="RFTKDAW"/>
<dbReference type="EMBL" id="MKGL01000416">
    <property type="protein sequence ID" value="RNE99027.1"/>
    <property type="molecule type" value="Genomic_DNA"/>
</dbReference>
<feature type="region of interest" description="Disordered" evidence="1">
    <location>
        <begin position="1"/>
        <end position="89"/>
    </location>
</feature>
<gene>
    <name evidence="2" type="ORF">TraAM80_08416</name>
</gene>
<protein>
    <submittedName>
        <fullName evidence="2">Uncharacterized protein</fullName>
    </submittedName>
</protein>
<reference evidence="2 3" key="1">
    <citation type="journal article" date="2018" name="BMC Genomics">
        <title>Genomic comparison of Trypanosoma conorhini and Trypanosoma rangeli to Trypanosoma cruzi strains of high and low virulence.</title>
        <authorList>
            <person name="Bradwell K.R."/>
            <person name="Koparde V.N."/>
            <person name="Matveyev A.V."/>
            <person name="Serrano M.G."/>
            <person name="Alves J.M."/>
            <person name="Parikh H."/>
            <person name="Huang B."/>
            <person name="Lee V."/>
            <person name="Espinosa-Alvarez O."/>
            <person name="Ortiz P.A."/>
            <person name="Costa-Martins A.G."/>
            <person name="Teixeira M.M."/>
            <person name="Buck G.A."/>
        </authorList>
    </citation>
    <scope>NUCLEOTIDE SEQUENCE [LARGE SCALE GENOMIC DNA]</scope>
    <source>
        <strain evidence="2 3">AM80</strain>
    </source>
</reference>
<feature type="compositionally biased region" description="Low complexity" evidence="1">
    <location>
        <begin position="58"/>
        <end position="68"/>
    </location>
</feature>
<accession>A0A422N0N6</accession>
<proteinExistence type="predicted"/>
<sequence length="184" mass="20087">MPTRPTALKATTAYRRKEKKTKKAVTSDTKRNPSSASPALQQPQQQPKDTKRESLQKALAAALSAPAAGIHSGPGAEVDDYGKGSPTDRLQFGYAPSNAAEAVAFHSSIPAAKWIAQRRKQARHAIFKKQKLSRPNCEPMTSLLKLKQHWRNTAQFVAEVRGGSVGQDSAEELLELFVSQQRVA</sequence>
<dbReference type="OrthoDB" id="278174at2759"/>
<organism evidence="2 3">
    <name type="scientific">Trypanosoma rangeli</name>
    <dbReference type="NCBI Taxonomy" id="5698"/>
    <lineage>
        <taxon>Eukaryota</taxon>
        <taxon>Discoba</taxon>
        <taxon>Euglenozoa</taxon>
        <taxon>Kinetoplastea</taxon>
        <taxon>Metakinetoplastina</taxon>
        <taxon>Trypanosomatida</taxon>
        <taxon>Trypanosomatidae</taxon>
        <taxon>Trypanosoma</taxon>
        <taxon>Herpetosoma</taxon>
    </lineage>
</organism>
<dbReference type="AlphaFoldDB" id="A0A422N0N6"/>
<evidence type="ECO:0000313" key="2">
    <source>
        <dbReference type="EMBL" id="RNE99027.1"/>
    </source>
</evidence>
<dbReference type="GeneID" id="40332349"/>
<comment type="caution">
    <text evidence="2">The sequence shown here is derived from an EMBL/GenBank/DDBJ whole genome shotgun (WGS) entry which is preliminary data.</text>
</comment>
<dbReference type="RefSeq" id="XP_029234963.1">
    <property type="nucleotide sequence ID" value="XM_029385168.1"/>
</dbReference>
<feature type="compositionally biased region" description="Low complexity" evidence="1">
    <location>
        <begin position="33"/>
        <end position="47"/>
    </location>
</feature>
<dbReference type="Proteomes" id="UP000283634">
    <property type="component" value="Unassembled WGS sequence"/>
</dbReference>
<evidence type="ECO:0000313" key="3">
    <source>
        <dbReference type="Proteomes" id="UP000283634"/>
    </source>
</evidence>
<keyword evidence="3" id="KW-1185">Reference proteome</keyword>
<evidence type="ECO:0000256" key="1">
    <source>
        <dbReference type="SAM" id="MobiDB-lite"/>
    </source>
</evidence>